<dbReference type="SUPFAM" id="SSF56112">
    <property type="entry name" value="Protein kinase-like (PK-like)"/>
    <property type="match status" value="1"/>
</dbReference>
<feature type="domain" description="Protein kinase" evidence="3">
    <location>
        <begin position="1"/>
        <end position="282"/>
    </location>
</feature>
<dbReference type="PANTHER" id="PTHR44329:SF298">
    <property type="entry name" value="MIXED LINEAGE KINASE DOMAIN-LIKE PROTEIN"/>
    <property type="match status" value="1"/>
</dbReference>
<dbReference type="InterPro" id="IPR011009">
    <property type="entry name" value="Kinase-like_dom_sf"/>
</dbReference>
<keyword evidence="1" id="KW-0547">Nucleotide-binding</keyword>
<evidence type="ECO:0000313" key="4">
    <source>
        <dbReference type="EnsemblMetazoa" id="CJA05282b.1"/>
    </source>
</evidence>
<evidence type="ECO:0000313" key="5">
    <source>
        <dbReference type="Proteomes" id="UP000005237"/>
    </source>
</evidence>
<dbReference type="GO" id="GO:0097527">
    <property type="term" value="P:necroptotic signaling pathway"/>
    <property type="evidence" value="ECO:0007669"/>
    <property type="project" value="TreeGrafter"/>
</dbReference>
<dbReference type="Pfam" id="PF00069">
    <property type="entry name" value="Pkinase"/>
    <property type="match status" value="1"/>
</dbReference>
<evidence type="ECO:0000259" key="3">
    <source>
        <dbReference type="PROSITE" id="PS50011"/>
    </source>
</evidence>
<proteinExistence type="predicted"/>
<dbReference type="GO" id="GO:0004672">
    <property type="term" value="F:protein kinase activity"/>
    <property type="evidence" value="ECO:0007669"/>
    <property type="project" value="InterPro"/>
</dbReference>
<keyword evidence="5" id="KW-1185">Reference proteome</keyword>
<keyword evidence="2" id="KW-0067">ATP-binding</keyword>
<evidence type="ECO:0000256" key="1">
    <source>
        <dbReference type="ARBA" id="ARBA00022741"/>
    </source>
</evidence>
<name>A0A8R1HR23_CAEJA</name>
<dbReference type="Gene3D" id="3.30.200.20">
    <property type="entry name" value="Phosphorylase Kinase, domain 1"/>
    <property type="match status" value="1"/>
</dbReference>
<dbReference type="PROSITE" id="PS50011">
    <property type="entry name" value="PROTEIN_KINASE_DOM"/>
    <property type="match status" value="1"/>
</dbReference>
<dbReference type="EnsemblMetazoa" id="CJA05282b.1">
    <property type="protein sequence ID" value="CJA05282b.1"/>
    <property type="gene ID" value="WBGene00124486"/>
</dbReference>
<dbReference type="PANTHER" id="PTHR44329">
    <property type="entry name" value="SERINE/THREONINE-PROTEIN KINASE TNNI3K-RELATED"/>
    <property type="match status" value="1"/>
</dbReference>
<dbReference type="Gene3D" id="1.10.510.10">
    <property type="entry name" value="Transferase(Phosphotransferase) domain 1"/>
    <property type="match status" value="1"/>
</dbReference>
<reference evidence="5" key="1">
    <citation type="submission" date="2010-08" db="EMBL/GenBank/DDBJ databases">
        <authorList>
            <consortium name="Caenorhabditis japonica Sequencing Consortium"/>
            <person name="Wilson R.K."/>
        </authorList>
    </citation>
    <scope>NUCLEOTIDE SEQUENCE [LARGE SCALE GENOMIC DNA]</scope>
    <source>
        <strain evidence="5">DF5081</strain>
    </source>
</reference>
<dbReference type="Proteomes" id="UP000005237">
    <property type="component" value="Unassembled WGS sequence"/>
</dbReference>
<protein>
    <submittedName>
        <fullName evidence="4">Protein kinase domain-containing protein</fullName>
    </submittedName>
</protein>
<dbReference type="GO" id="GO:0005524">
    <property type="term" value="F:ATP binding"/>
    <property type="evidence" value="ECO:0007669"/>
    <property type="project" value="UniProtKB-KW"/>
</dbReference>
<dbReference type="CDD" id="cd00180">
    <property type="entry name" value="PKc"/>
    <property type="match status" value="1"/>
</dbReference>
<sequence>MFVYCKRAPQNAVDGFHILYTERLLKKSSKAGFSEKDREEMRREAQVVAALQNCENVVRLYGICEEAPFIGMIMEFCAGPNLSELVFQLNQLEIETETLRVFKWCHELTRALFHLNLTHYHGDVKPQNVLVKERPCCCRDAVYESVLVRDTSYILCNTCKGVHLEHLTLKICDFGNSNAHGTPRKYLGTLKYSAPETELGIYTEKSEVFSFGLLILTLVLGRPTEECTEEHGKFLKARNDTHFDLSKCNSNSISETITECTHSNPEHRLNFRQLLDKLNGRFDHYASLRGNDSRWKANREREEFMDQYKMIPRKITMAHRTTTTSTFLSVSTSNSSSNLHMDMDSGDVKYFGGPLENEVFVDSPYTSPPISRKNSDGYEKPRGYVENRIYTEDGEMILQLPRRVDSESKNNFILWKLLKQAKNVMSAKIRRLIRR</sequence>
<dbReference type="InterPro" id="IPR000719">
    <property type="entry name" value="Prot_kinase_dom"/>
</dbReference>
<dbReference type="InterPro" id="IPR051681">
    <property type="entry name" value="Ser/Thr_Kinases-Pseudokinases"/>
</dbReference>
<dbReference type="AlphaFoldDB" id="A0A8R1HR23"/>
<dbReference type="SMART" id="SM00220">
    <property type="entry name" value="S_TKc"/>
    <property type="match status" value="1"/>
</dbReference>
<evidence type="ECO:0000256" key="2">
    <source>
        <dbReference type="ARBA" id="ARBA00022840"/>
    </source>
</evidence>
<accession>A0A8R1HR23</accession>
<reference evidence="4" key="2">
    <citation type="submission" date="2022-06" db="UniProtKB">
        <authorList>
            <consortium name="EnsemblMetazoa"/>
        </authorList>
    </citation>
    <scope>IDENTIFICATION</scope>
    <source>
        <strain evidence="4">DF5081</strain>
    </source>
</reference>
<organism evidence="4 5">
    <name type="scientific">Caenorhabditis japonica</name>
    <dbReference type="NCBI Taxonomy" id="281687"/>
    <lineage>
        <taxon>Eukaryota</taxon>
        <taxon>Metazoa</taxon>
        <taxon>Ecdysozoa</taxon>
        <taxon>Nematoda</taxon>
        <taxon>Chromadorea</taxon>
        <taxon>Rhabditida</taxon>
        <taxon>Rhabditina</taxon>
        <taxon>Rhabditomorpha</taxon>
        <taxon>Rhabditoidea</taxon>
        <taxon>Rhabditidae</taxon>
        <taxon>Peloderinae</taxon>
        <taxon>Caenorhabditis</taxon>
    </lineage>
</organism>